<keyword evidence="1" id="KW-0614">Plasmid</keyword>
<dbReference type="HOGENOM" id="CLU_3323279_0_0_3"/>
<organism evidence="1 2">
    <name type="scientific">Acaryochloris marina (strain MBIC 11017)</name>
    <dbReference type="NCBI Taxonomy" id="329726"/>
    <lineage>
        <taxon>Bacteria</taxon>
        <taxon>Bacillati</taxon>
        <taxon>Cyanobacteriota</taxon>
        <taxon>Cyanophyceae</taxon>
        <taxon>Acaryochloridales</taxon>
        <taxon>Acaryochloridaceae</taxon>
        <taxon>Acaryochloris</taxon>
    </lineage>
</organism>
<evidence type="ECO:0000313" key="2">
    <source>
        <dbReference type="Proteomes" id="UP000000268"/>
    </source>
</evidence>
<dbReference type="AlphaFoldDB" id="A8ZMN3"/>
<accession>A8ZMN3</accession>
<sequence length="38" mass="4641">MGMNQKPYWIIYSQHLNEKLHASKIKIHQLVSRKSRYN</sequence>
<name>A8ZMN3_ACAM1</name>
<proteinExistence type="predicted"/>
<protein>
    <submittedName>
        <fullName evidence="1">Uncharacterized protein</fullName>
    </submittedName>
</protein>
<reference evidence="1 2" key="1">
    <citation type="journal article" date="2008" name="Proc. Natl. Acad. Sci. U.S.A.">
        <title>Niche adaptation and genome expansion in the chlorophyll d-producing cyanobacterium Acaryochloris marina.</title>
        <authorList>
            <person name="Swingley W.D."/>
            <person name="Chen M."/>
            <person name="Cheung P.C."/>
            <person name="Conrad A.L."/>
            <person name="Dejesa L.C."/>
            <person name="Hao J."/>
            <person name="Honchak B.M."/>
            <person name="Karbach L.E."/>
            <person name="Kurdoglu A."/>
            <person name="Lahiri S."/>
            <person name="Mastrian S.D."/>
            <person name="Miyashita H."/>
            <person name="Page L."/>
            <person name="Ramakrishna P."/>
            <person name="Satoh S."/>
            <person name="Sattley W.M."/>
            <person name="Shimada Y."/>
            <person name="Taylor H.L."/>
            <person name="Tomo T."/>
            <person name="Tsuchiya T."/>
            <person name="Wang Z.T."/>
            <person name="Raymond J."/>
            <person name="Mimuro M."/>
            <person name="Blankenship R.E."/>
            <person name="Touchman J.W."/>
        </authorList>
    </citation>
    <scope>NUCLEOTIDE SEQUENCE [LARGE SCALE GENOMIC DNA]</scope>
    <source>
        <strain evidence="2">MBIC 11017</strain>
        <plasmid evidence="2">Plasmid pREB3</plasmid>
    </source>
</reference>
<geneLocation type="plasmid" evidence="1 2">
    <name>pREB3</name>
</geneLocation>
<dbReference type="KEGG" id="amr:AM1_C0137"/>
<dbReference type="Proteomes" id="UP000000268">
    <property type="component" value="Plasmid pREB3"/>
</dbReference>
<dbReference type="EMBL" id="CP000840">
    <property type="protein sequence ID" value="ABW32444.1"/>
    <property type="molecule type" value="Genomic_DNA"/>
</dbReference>
<evidence type="ECO:0000313" key="1">
    <source>
        <dbReference type="EMBL" id="ABW32444.1"/>
    </source>
</evidence>
<gene>
    <name evidence="1" type="ordered locus">AM1_C0137</name>
</gene>
<keyword evidence="2" id="KW-1185">Reference proteome</keyword>